<dbReference type="PANTHER" id="PTHR35526">
    <property type="entry name" value="ANTI-SIGMA-F FACTOR RSBW-RELATED"/>
    <property type="match status" value="1"/>
</dbReference>
<dbReference type="RefSeq" id="WP_262843471.1">
    <property type="nucleotide sequence ID" value="NZ_JANZYP010000018.1"/>
</dbReference>
<protein>
    <submittedName>
        <fullName evidence="4">ATP-binding protein</fullName>
    </submittedName>
</protein>
<dbReference type="Proteomes" id="UP001595891">
    <property type="component" value="Unassembled WGS sequence"/>
</dbReference>
<dbReference type="GO" id="GO:0005524">
    <property type="term" value="F:ATP binding"/>
    <property type="evidence" value="ECO:0007669"/>
    <property type="project" value="UniProtKB-KW"/>
</dbReference>
<dbReference type="SUPFAM" id="SSF55874">
    <property type="entry name" value="ATPase domain of HSP90 chaperone/DNA topoisomerase II/histidine kinase"/>
    <property type="match status" value="1"/>
</dbReference>
<organism evidence="4 5">
    <name type="scientific">Sphaerisporangium corydalis</name>
    <dbReference type="NCBI Taxonomy" id="1441875"/>
    <lineage>
        <taxon>Bacteria</taxon>
        <taxon>Bacillati</taxon>
        <taxon>Actinomycetota</taxon>
        <taxon>Actinomycetes</taxon>
        <taxon>Streptosporangiales</taxon>
        <taxon>Streptosporangiaceae</taxon>
        <taxon>Sphaerisporangium</taxon>
    </lineage>
</organism>
<gene>
    <name evidence="4" type="ORF">ACFO8L_12235</name>
</gene>
<keyword evidence="1" id="KW-0418">Kinase</keyword>
<dbReference type="InterPro" id="IPR036890">
    <property type="entry name" value="HATPase_C_sf"/>
</dbReference>
<keyword evidence="5" id="KW-1185">Reference proteome</keyword>
<dbReference type="InterPro" id="IPR003594">
    <property type="entry name" value="HATPase_dom"/>
</dbReference>
<sequence length="175" mass="18941">MIAIDPAGTHDEHRNGTPPGAWAVAGYLTLAGHVEQVGTARAFVRRLLLPEDPLLDSALLVVSELVTNSVQHSRSSLPGGTITLYVLHVGARLRLEVIDDGAEGIPHMRPAAPAELPDWTETLDEVDLRGRGLRLVNAVATSWNFTIDHHSTTTWAELTPTKDPGTPEARRRVDA</sequence>
<dbReference type="EMBL" id="JBHSFN010000006">
    <property type="protein sequence ID" value="MFC4586850.1"/>
    <property type="molecule type" value="Genomic_DNA"/>
</dbReference>
<evidence type="ECO:0000313" key="5">
    <source>
        <dbReference type="Proteomes" id="UP001595891"/>
    </source>
</evidence>
<dbReference type="PANTHER" id="PTHR35526:SF3">
    <property type="entry name" value="ANTI-SIGMA-F FACTOR RSBW"/>
    <property type="match status" value="1"/>
</dbReference>
<feature type="domain" description="Histidine kinase/HSP90-like ATPase" evidence="3">
    <location>
        <begin position="34"/>
        <end position="146"/>
    </location>
</feature>
<evidence type="ECO:0000256" key="2">
    <source>
        <dbReference type="SAM" id="MobiDB-lite"/>
    </source>
</evidence>
<evidence type="ECO:0000313" key="4">
    <source>
        <dbReference type="EMBL" id="MFC4586850.1"/>
    </source>
</evidence>
<dbReference type="CDD" id="cd16936">
    <property type="entry name" value="HATPase_RsbW-like"/>
    <property type="match status" value="1"/>
</dbReference>
<proteinExistence type="predicted"/>
<dbReference type="InterPro" id="IPR050267">
    <property type="entry name" value="Anti-sigma-factor_SerPK"/>
</dbReference>
<keyword evidence="4" id="KW-0067">ATP-binding</keyword>
<keyword evidence="1" id="KW-0723">Serine/threonine-protein kinase</keyword>
<dbReference type="Gene3D" id="3.30.565.10">
    <property type="entry name" value="Histidine kinase-like ATPase, C-terminal domain"/>
    <property type="match status" value="1"/>
</dbReference>
<evidence type="ECO:0000256" key="1">
    <source>
        <dbReference type="ARBA" id="ARBA00022527"/>
    </source>
</evidence>
<keyword evidence="4" id="KW-0547">Nucleotide-binding</keyword>
<dbReference type="Pfam" id="PF13581">
    <property type="entry name" value="HATPase_c_2"/>
    <property type="match status" value="1"/>
</dbReference>
<name>A0ABV9EEU3_9ACTN</name>
<feature type="region of interest" description="Disordered" evidence="2">
    <location>
        <begin position="156"/>
        <end position="175"/>
    </location>
</feature>
<keyword evidence="1" id="KW-0808">Transferase</keyword>
<reference evidence="5" key="1">
    <citation type="journal article" date="2019" name="Int. J. Syst. Evol. Microbiol.">
        <title>The Global Catalogue of Microorganisms (GCM) 10K type strain sequencing project: providing services to taxonomists for standard genome sequencing and annotation.</title>
        <authorList>
            <consortium name="The Broad Institute Genomics Platform"/>
            <consortium name="The Broad Institute Genome Sequencing Center for Infectious Disease"/>
            <person name="Wu L."/>
            <person name="Ma J."/>
        </authorList>
    </citation>
    <scope>NUCLEOTIDE SEQUENCE [LARGE SCALE GENOMIC DNA]</scope>
    <source>
        <strain evidence="5">CCUG 49560</strain>
    </source>
</reference>
<evidence type="ECO:0000259" key="3">
    <source>
        <dbReference type="Pfam" id="PF13581"/>
    </source>
</evidence>
<comment type="caution">
    <text evidence="4">The sequence shown here is derived from an EMBL/GenBank/DDBJ whole genome shotgun (WGS) entry which is preliminary data.</text>
</comment>
<accession>A0ABV9EEU3</accession>